<keyword evidence="6" id="KW-0732">Signal</keyword>
<keyword evidence="3" id="KW-0677">Repeat</keyword>
<dbReference type="Pfam" id="PF07730">
    <property type="entry name" value="HisKA_3"/>
    <property type="match status" value="1"/>
</dbReference>
<dbReference type="Pfam" id="PF13181">
    <property type="entry name" value="TPR_8"/>
    <property type="match status" value="1"/>
</dbReference>
<keyword evidence="5" id="KW-1133">Transmembrane helix</keyword>
<dbReference type="InterPro" id="IPR011990">
    <property type="entry name" value="TPR-like_helical_dom_sf"/>
</dbReference>
<dbReference type="GO" id="GO:0016020">
    <property type="term" value="C:membrane"/>
    <property type="evidence" value="ECO:0007669"/>
    <property type="project" value="InterPro"/>
</dbReference>
<dbReference type="Gene3D" id="1.25.40.10">
    <property type="entry name" value="Tetratricopeptide repeat domain"/>
    <property type="match status" value="3"/>
</dbReference>
<feature type="transmembrane region" description="Helical" evidence="5">
    <location>
        <begin position="447"/>
        <end position="466"/>
    </location>
</feature>
<keyword evidence="4" id="KW-0802">TPR repeat</keyword>
<evidence type="ECO:0000259" key="7">
    <source>
        <dbReference type="PROSITE" id="PS50109"/>
    </source>
</evidence>
<dbReference type="EMBL" id="JADKFW010000021">
    <property type="protein sequence ID" value="MBK9719761.1"/>
    <property type="molecule type" value="Genomic_DNA"/>
</dbReference>
<evidence type="ECO:0000256" key="6">
    <source>
        <dbReference type="SAM" id="SignalP"/>
    </source>
</evidence>
<reference evidence="8 9" key="1">
    <citation type="submission" date="2020-10" db="EMBL/GenBank/DDBJ databases">
        <title>Connecting structure to function with the recovery of over 1000 high-quality activated sludge metagenome-assembled genomes encoding full-length rRNA genes using long-read sequencing.</title>
        <authorList>
            <person name="Singleton C.M."/>
            <person name="Petriglieri F."/>
            <person name="Kristensen J.M."/>
            <person name="Kirkegaard R.H."/>
            <person name="Michaelsen T.Y."/>
            <person name="Andersen M.H."/>
            <person name="Karst S.M."/>
            <person name="Dueholm M.S."/>
            <person name="Nielsen P.H."/>
            <person name="Albertsen M."/>
        </authorList>
    </citation>
    <scope>NUCLEOTIDE SEQUENCE [LARGE SCALE GENOMIC DNA]</scope>
    <source>
        <strain evidence="8">Ribe_18-Q3-R11-54_BAT3C.373</strain>
    </source>
</reference>
<dbReference type="InterPro" id="IPR052386">
    <property type="entry name" value="GPSM"/>
</dbReference>
<sequence>MKNFLRLISVLLLCGVLFNAAQAQKQQKIDSLMNVLKTAKEDTNKVNHLYNLGRELMYSNPDTAMILGNQALSLSEKATSKKHIADSYHIIALAYFLKGNYPSSLENNFKALALREELADKSGVAKSLGNIGNSYMHQADYPKALDYYFKGLKMLEELADKMGIAIHLGNIGNAYYYQSNYTKALDYYFEALKMNEKIGNKNGIAMWLGNIGVVYWKQKEYPKALDNYFKALKMHEEFGNKQGIETCLANIGSVYSEQGDKPKALDYFFKALKIAEELGNRNGISAHLGNIGFVYHLQKNYPKALDYSFNALKIAEELGDKNGIAIHLSRIGCVYTETGKFAEAEEYLKKAIAIYDSIGDMDFLRQSEESLSHLYDTTGRYKLALEHYKKAMVLKDTLFNIEKSKEITRNEMNYEFEKKEAATKAEHDKQMAVADVEIKRQKQMKNFFIVGLAFLLILSFFVYNNFRTASKLKLQNIRNKIASDLHDDVGSTLNSISVYSEVAKQKSPAVVDELEQIGEASRKIIEVMSDIVWTINPKNDTFENIISRMGTLAYNLLKAKNIEHTFQADESLDETKLSLESRRNFYLIFKESLNNLVKYSQATRASITLTSENALVKLAVRDNGIGFDVAQTSKGNGLLNMKARAEEMKAQLKIESEKGNGTNVELIFKA</sequence>
<evidence type="ECO:0000256" key="3">
    <source>
        <dbReference type="ARBA" id="ARBA00022737"/>
    </source>
</evidence>
<evidence type="ECO:0000313" key="8">
    <source>
        <dbReference type="EMBL" id="MBK9719761.1"/>
    </source>
</evidence>
<feature type="repeat" description="TPR" evidence="4">
    <location>
        <begin position="325"/>
        <end position="358"/>
    </location>
</feature>
<feature type="repeat" description="TPR" evidence="4">
    <location>
        <begin position="205"/>
        <end position="238"/>
    </location>
</feature>
<keyword evidence="5" id="KW-0812">Transmembrane</keyword>
<dbReference type="InterPro" id="IPR019734">
    <property type="entry name" value="TPR_rpt"/>
</dbReference>
<comment type="caution">
    <text evidence="8">The sequence shown here is derived from an EMBL/GenBank/DDBJ whole genome shotgun (WGS) entry which is preliminary data.</text>
</comment>
<dbReference type="SUPFAM" id="SSF48452">
    <property type="entry name" value="TPR-like"/>
    <property type="match status" value="3"/>
</dbReference>
<dbReference type="Pfam" id="PF02518">
    <property type="entry name" value="HATPase_c"/>
    <property type="match status" value="1"/>
</dbReference>
<dbReference type="SMART" id="SM00028">
    <property type="entry name" value="TPR"/>
    <property type="match status" value="8"/>
</dbReference>
<dbReference type="PANTHER" id="PTHR45954:SF1">
    <property type="entry name" value="LD33695P"/>
    <property type="match status" value="1"/>
</dbReference>
<comment type="subcellular location">
    <subcellularLocation>
        <location evidence="1">Cytoplasm</location>
    </subcellularLocation>
</comment>
<dbReference type="GO" id="GO:0005938">
    <property type="term" value="C:cell cortex"/>
    <property type="evidence" value="ECO:0007669"/>
    <property type="project" value="TreeGrafter"/>
</dbReference>
<feature type="chain" id="PRO_5038475907" evidence="6">
    <location>
        <begin position="24"/>
        <end position="670"/>
    </location>
</feature>
<organism evidence="8 9">
    <name type="scientific">Candidatus Defluviibacterium haderslevense</name>
    <dbReference type="NCBI Taxonomy" id="2981993"/>
    <lineage>
        <taxon>Bacteria</taxon>
        <taxon>Pseudomonadati</taxon>
        <taxon>Bacteroidota</taxon>
        <taxon>Saprospiria</taxon>
        <taxon>Saprospirales</taxon>
        <taxon>Saprospiraceae</taxon>
        <taxon>Candidatus Defluviibacterium</taxon>
    </lineage>
</organism>
<dbReference type="InterPro" id="IPR011712">
    <property type="entry name" value="Sig_transdc_His_kin_sub3_dim/P"/>
</dbReference>
<dbReference type="InterPro" id="IPR003594">
    <property type="entry name" value="HATPase_dom"/>
</dbReference>
<evidence type="ECO:0000256" key="2">
    <source>
        <dbReference type="ARBA" id="ARBA00022490"/>
    </source>
</evidence>
<gene>
    <name evidence="8" type="ORF">IPO85_20040</name>
</gene>
<dbReference type="Gene3D" id="3.30.565.10">
    <property type="entry name" value="Histidine kinase-like ATPase, C-terminal domain"/>
    <property type="match status" value="1"/>
</dbReference>
<feature type="repeat" description="TPR" evidence="4">
    <location>
        <begin position="165"/>
        <end position="198"/>
    </location>
</feature>
<dbReference type="SUPFAM" id="SSF55874">
    <property type="entry name" value="ATPase domain of HSP90 chaperone/DNA topoisomerase II/histidine kinase"/>
    <property type="match status" value="1"/>
</dbReference>
<dbReference type="Pfam" id="PF13424">
    <property type="entry name" value="TPR_12"/>
    <property type="match status" value="3"/>
</dbReference>
<evidence type="ECO:0000256" key="5">
    <source>
        <dbReference type="SAM" id="Phobius"/>
    </source>
</evidence>
<proteinExistence type="predicted"/>
<feature type="signal peptide" evidence="6">
    <location>
        <begin position="1"/>
        <end position="23"/>
    </location>
</feature>
<evidence type="ECO:0000313" key="9">
    <source>
        <dbReference type="Proteomes" id="UP000808349"/>
    </source>
</evidence>
<dbReference type="PROSITE" id="PS50109">
    <property type="entry name" value="HIS_KIN"/>
    <property type="match status" value="1"/>
</dbReference>
<feature type="repeat" description="TPR" evidence="4">
    <location>
        <begin position="245"/>
        <end position="278"/>
    </location>
</feature>
<dbReference type="InterPro" id="IPR036890">
    <property type="entry name" value="HATPase_C_sf"/>
</dbReference>
<protein>
    <submittedName>
        <fullName evidence="8">Tetratricopeptide repeat protein</fullName>
    </submittedName>
</protein>
<evidence type="ECO:0000256" key="4">
    <source>
        <dbReference type="PROSITE-ProRule" id="PRU00339"/>
    </source>
</evidence>
<dbReference type="Proteomes" id="UP000808349">
    <property type="component" value="Unassembled WGS sequence"/>
</dbReference>
<feature type="domain" description="Histidine kinase" evidence="7">
    <location>
        <begin position="484"/>
        <end position="670"/>
    </location>
</feature>
<evidence type="ECO:0000256" key="1">
    <source>
        <dbReference type="ARBA" id="ARBA00004496"/>
    </source>
</evidence>
<dbReference type="InterPro" id="IPR005467">
    <property type="entry name" value="His_kinase_dom"/>
</dbReference>
<dbReference type="GO" id="GO:0005092">
    <property type="term" value="F:GDP-dissociation inhibitor activity"/>
    <property type="evidence" value="ECO:0007669"/>
    <property type="project" value="TreeGrafter"/>
</dbReference>
<keyword evidence="5" id="KW-0472">Membrane</keyword>
<accession>A0A9D7SD36</accession>
<dbReference type="GO" id="GO:0046983">
    <property type="term" value="F:protein dimerization activity"/>
    <property type="evidence" value="ECO:0007669"/>
    <property type="project" value="InterPro"/>
</dbReference>
<dbReference type="GO" id="GO:0000155">
    <property type="term" value="F:phosphorelay sensor kinase activity"/>
    <property type="evidence" value="ECO:0007669"/>
    <property type="project" value="InterPro"/>
</dbReference>
<dbReference type="PROSITE" id="PS50005">
    <property type="entry name" value="TPR"/>
    <property type="match status" value="5"/>
</dbReference>
<dbReference type="GO" id="GO:0001965">
    <property type="term" value="F:G-protein alpha-subunit binding"/>
    <property type="evidence" value="ECO:0007669"/>
    <property type="project" value="TreeGrafter"/>
</dbReference>
<dbReference type="AlphaFoldDB" id="A0A9D7SD36"/>
<name>A0A9D7SD36_9BACT</name>
<dbReference type="PANTHER" id="PTHR45954">
    <property type="entry name" value="LD33695P"/>
    <property type="match status" value="1"/>
</dbReference>
<dbReference type="Gene3D" id="1.20.5.1930">
    <property type="match status" value="1"/>
</dbReference>
<keyword evidence="2" id="KW-0963">Cytoplasm</keyword>
<feature type="repeat" description="TPR" evidence="4">
    <location>
        <begin position="125"/>
        <end position="158"/>
    </location>
</feature>
<dbReference type="CDD" id="cd16917">
    <property type="entry name" value="HATPase_UhpB-NarQ-NarX-like"/>
    <property type="match status" value="1"/>
</dbReference>